<dbReference type="CDD" id="cd12148">
    <property type="entry name" value="fungal_TF_MHR"/>
    <property type="match status" value="1"/>
</dbReference>
<dbReference type="GO" id="GO:0000981">
    <property type="term" value="F:DNA-binding transcription factor activity, RNA polymerase II-specific"/>
    <property type="evidence" value="ECO:0007669"/>
    <property type="project" value="InterPro"/>
</dbReference>
<dbReference type="PANTHER" id="PTHR31845">
    <property type="entry name" value="FINGER DOMAIN PROTEIN, PUTATIVE-RELATED"/>
    <property type="match status" value="1"/>
</dbReference>
<feature type="region of interest" description="Disordered" evidence="7">
    <location>
        <begin position="58"/>
        <end position="113"/>
    </location>
</feature>
<keyword evidence="3" id="KW-0805">Transcription regulation</keyword>
<protein>
    <recommendedName>
        <fullName evidence="8">Zn(2)-C6 fungal-type domain-containing protein</fullName>
    </recommendedName>
</protein>
<dbReference type="Proteomes" id="UP000214365">
    <property type="component" value="Unassembled WGS sequence"/>
</dbReference>
<dbReference type="RefSeq" id="XP_020120019.1">
    <property type="nucleotide sequence ID" value="XM_020267350.1"/>
</dbReference>
<reference evidence="9 10" key="1">
    <citation type="submission" date="2015-06" db="EMBL/GenBank/DDBJ databases">
        <title>Talaromyces atroroseus IBT 11181 draft genome.</title>
        <authorList>
            <person name="Rasmussen K.B."/>
            <person name="Rasmussen S."/>
            <person name="Petersen B."/>
            <person name="Sicheritz-Ponten T."/>
            <person name="Mortensen U.H."/>
            <person name="Thrane U."/>
        </authorList>
    </citation>
    <scope>NUCLEOTIDE SEQUENCE [LARGE SCALE GENOMIC DNA]</scope>
    <source>
        <strain evidence="9 10">IBT 11181</strain>
    </source>
</reference>
<evidence type="ECO:0000256" key="1">
    <source>
        <dbReference type="ARBA" id="ARBA00004123"/>
    </source>
</evidence>
<dbReference type="GO" id="GO:0000976">
    <property type="term" value="F:transcription cis-regulatory region binding"/>
    <property type="evidence" value="ECO:0007669"/>
    <property type="project" value="TreeGrafter"/>
</dbReference>
<feature type="domain" description="Zn(2)-C6 fungal-type" evidence="8">
    <location>
        <begin position="17"/>
        <end position="49"/>
    </location>
</feature>
<dbReference type="InterPro" id="IPR007219">
    <property type="entry name" value="XnlR_reg_dom"/>
</dbReference>
<dbReference type="OrthoDB" id="3163292at2759"/>
<dbReference type="Pfam" id="PF04082">
    <property type="entry name" value="Fungal_trans"/>
    <property type="match status" value="1"/>
</dbReference>
<dbReference type="SMART" id="SM00906">
    <property type="entry name" value="Fungal_trans"/>
    <property type="match status" value="1"/>
</dbReference>
<evidence type="ECO:0000259" key="8">
    <source>
        <dbReference type="PROSITE" id="PS50048"/>
    </source>
</evidence>
<evidence type="ECO:0000313" key="9">
    <source>
        <dbReference type="EMBL" id="OKL59898.1"/>
    </source>
</evidence>
<evidence type="ECO:0000256" key="7">
    <source>
        <dbReference type="SAM" id="MobiDB-lite"/>
    </source>
</evidence>
<keyword evidence="10" id="KW-1185">Reference proteome</keyword>
<dbReference type="STRING" id="1441469.A0A225ARK5"/>
<organism evidence="9 10">
    <name type="scientific">Talaromyces atroroseus</name>
    <dbReference type="NCBI Taxonomy" id="1441469"/>
    <lineage>
        <taxon>Eukaryota</taxon>
        <taxon>Fungi</taxon>
        <taxon>Dikarya</taxon>
        <taxon>Ascomycota</taxon>
        <taxon>Pezizomycotina</taxon>
        <taxon>Eurotiomycetes</taxon>
        <taxon>Eurotiomycetidae</taxon>
        <taxon>Eurotiales</taxon>
        <taxon>Trichocomaceae</taxon>
        <taxon>Talaromyces</taxon>
        <taxon>Talaromyces sect. Trachyspermi</taxon>
    </lineage>
</organism>
<dbReference type="CDD" id="cd00067">
    <property type="entry name" value="GAL4"/>
    <property type="match status" value="1"/>
</dbReference>
<dbReference type="AlphaFoldDB" id="A0A225ARK5"/>
<evidence type="ECO:0000256" key="3">
    <source>
        <dbReference type="ARBA" id="ARBA00023015"/>
    </source>
</evidence>
<dbReference type="PANTHER" id="PTHR31845:SF17">
    <property type="entry name" value="ZN(II)2CYS6 TRANSCRIPTION FACTOR (EUROFUNG)"/>
    <property type="match status" value="1"/>
</dbReference>
<dbReference type="SUPFAM" id="SSF57701">
    <property type="entry name" value="Zn2/Cys6 DNA-binding domain"/>
    <property type="match status" value="1"/>
</dbReference>
<comment type="subcellular location">
    <subcellularLocation>
        <location evidence="1">Nucleus</location>
    </subcellularLocation>
</comment>
<dbReference type="GO" id="GO:0005634">
    <property type="term" value="C:nucleus"/>
    <property type="evidence" value="ECO:0007669"/>
    <property type="project" value="UniProtKB-SubCell"/>
</dbReference>
<name>A0A225ARK5_TALAT</name>
<keyword evidence="6" id="KW-0539">Nucleus</keyword>
<dbReference type="GeneID" id="31004293"/>
<keyword evidence="5" id="KW-0804">Transcription</keyword>
<dbReference type="GO" id="GO:0008270">
    <property type="term" value="F:zinc ion binding"/>
    <property type="evidence" value="ECO:0007669"/>
    <property type="project" value="InterPro"/>
</dbReference>
<evidence type="ECO:0000256" key="5">
    <source>
        <dbReference type="ARBA" id="ARBA00023163"/>
    </source>
</evidence>
<dbReference type="InterPro" id="IPR036864">
    <property type="entry name" value="Zn2-C6_fun-type_DNA-bd_sf"/>
</dbReference>
<evidence type="ECO:0000256" key="4">
    <source>
        <dbReference type="ARBA" id="ARBA00023125"/>
    </source>
</evidence>
<dbReference type="EMBL" id="LFMY01000006">
    <property type="protein sequence ID" value="OKL59898.1"/>
    <property type="molecule type" value="Genomic_DNA"/>
</dbReference>
<dbReference type="PROSITE" id="PS00463">
    <property type="entry name" value="ZN2_CY6_FUNGAL_1"/>
    <property type="match status" value="1"/>
</dbReference>
<keyword evidence="2" id="KW-0479">Metal-binding</keyword>
<feature type="compositionally biased region" description="Basic and acidic residues" evidence="7">
    <location>
        <begin position="101"/>
        <end position="112"/>
    </location>
</feature>
<keyword evidence="4" id="KW-0238">DNA-binding</keyword>
<sequence>MNEGLDSEATRMTSVRACLPCRRVKMRCCPVVGSAKCERCLRKSMECVSYVQRKRGRKPLKLTGADSPHGPSRRITREASTIPSKVEYMGTSGLPAATSTDQRHPGHDHRDSVSSNVWAKIDGLQPSSLLTREATKEKYSLQSILSISRDLDMDQAESTSCLPEDDPVVKGIVSYHIATSLFEGQSFNPFICVLDPSLHTFQYIRERSSFLLTVMLSVSAKAFNPTLHFDLHRYSERLFNDAIARGTKSPEVIQAILLKTYWKQSDDTRSWPILGYAIRLSMELGWHKLSSKDEDTTTMSSLEIRRRRNVERTWLVLFVYDRSMSLQNGNPWMIERSDFIESVNTWYTSPLATINDTILAAFVSLRLAAANILEVFNPRRPAPSVTHAYRFNSLLKTLTPQVEAWKKRWGHIASEKERCHPFLVSFFGTHLLLLLYSFPLQSSISSQSGASVVDTEAFWITYTSAMDMLKQISHPSLTPLLSFAHDSIHAMTAYAAVFLIKLLLSVKSLTRKEYEKATIEAIDMAARVFEQQSTPPTFTCSLQASFLRNVVQEYKRTCRQHLSRHADEQEHDPSLYEQNTSFSVMQGNSGINEDDSAQRRILSPLTLEPSGVQESGQYPQEGDALSGYQNLVASAPIVGTAKDHAPRDVGNIAFVADSTVAQDLSPQDWEFTNEDWVSLSMNAGFDITDGIFIPI</sequence>
<evidence type="ECO:0000313" key="10">
    <source>
        <dbReference type="Proteomes" id="UP000214365"/>
    </source>
</evidence>
<dbReference type="InterPro" id="IPR051089">
    <property type="entry name" value="prtT"/>
</dbReference>
<accession>A0A225ARK5</accession>
<dbReference type="PROSITE" id="PS50048">
    <property type="entry name" value="ZN2_CY6_FUNGAL_2"/>
    <property type="match status" value="1"/>
</dbReference>
<dbReference type="Gene3D" id="4.10.240.10">
    <property type="entry name" value="Zn(2)-C6 fungal-type DNA-binding domain"/>
    <property type="match status" value="1"/>
</dbReference>
<comment type="caution">
    <text evidence="9">The sequence shown here is derived from an EMBL/GenBank/DDBJ whole genome shotgun (WGS) entry which is preliminary data.</text>
</comment>
<gene>
    <name evidence="9" type="ORF">UA08_04538</name>
</gene>
<dbReference type="GO" id="GO:0006351">
    <property type="term" value="P:DNA-templated transcription"/>
    <property type="evidence" value="ECO:0007669"/>
    <property type="project" value="InterPro"/>
</dbReference>
<evidence type="ECO:0000256" key="2">
    <source>
        <dbReference type="ARBA" id="ARBA00022723"/>
    </source>
</evidence>
<proteinExistence type="predicted"/>
<evidence type="ECO:0000256" key="6">
    <source>
        <dbReference type="ARBA" id="ARBA00023242"/>
    </source>
</evidence>
<dbReference type="InterPro" id="IPR001138">
    <property type="entry name" value="Zn2Cys6_DnaBD"/>
</dbReference>